<evidence type="ECO:0000313" key="2">
    <source>
        <dbReference type="Proteomes" id="UP000069205"/>
    </source>
</evidence>
<name>A0A0K2G8T5_NITMO</name>
<protein>
    <submittedName>
        <fullName evidence="1">Uncharacterized protein</fullName>
    </submittedName>
</protein>
<keyword evidence="2" id="KW-1185">Reference proteome</keyword>
<reference evidence="1 2" key="1">
    <citation type="journal article" date="2015" name="Proc. Natl. Acad. Sci. U.S.A.">
        <title>Expanded metabolic versatility of ubiquitous nitrite-oxidizing bacteria from the genus Nitrospira.</title>
        <authorList>
            <person name="Koch H."/>
            <person name="Lucker S."/>
            <person name="Albertsen M."/>
            <person name="Kitzinger K."/>
            <person name="Herbold C."/>
            <person name="Spieck E."/>
            <person name="Nielsen P.H."/>
            <person name="Wagner M."/>
            <person name="Daims H."/>
        </authorList>
    </citation>
    <scope>NUCLEOTIDE SEQUENCE [LARGE SCALE GENOMIC DNA]</scope>
    <source>
        <strain evidence="1 2">NSP M-1</strain>
    </source>
</reference>
<dbReference type="KEGG" id="nmv:NITMOv2_0839"/>
<accession>A0A0K2G8T5</accession>
<proteinExistence type="predicted"/>
<dbReference type="EMBL" id="CP011801">
    <property type="protein sequence ID" value="ALA57274.1"/>
    <property type="molecule type" value="Genomic_DNA"/>
</dbReference>
<organism evidence="1 2">
    <name type="scientific">Nitrospira moscoviensis</name>
    <dbReference type="NCBI Taxonomy" id="42253"/>
    <lineage>
        <taxon>Bacteria</taxon>
        <taxon>Pseudomonadati</taxon>
        <taxon>Nitrospirota</taxon>
        <taxon>Nitrospiria</taxon>
        <taxon>Nitrospirales</taxon>
        <taxon>Nitrospiraceae</taxon>
        <taxon>Nitrospira</taxon>
    </lineage>
</organism>
<gene>
    <name evidence="1" type="ORF">NITMOv2_0839</name>
</gene>
<dbReference type="AlphaFoldDB" id="A0A0K2G8T5"/>
<evidence type="ECO:0000313" key="1">
    <source>
        <dbReference type="EMBL" id="ALA57274.1"/>
    </source>
</evidence>
<dbReference type="STRING" id="42253.NITMOv2_0839"/>
<sequence length="69" mass="7577">MWVEIRCAGCHAMSVSPKIHSGRIESVAVLLPFLDMEGSHDRDHRLRDGQFAQCLQSLRGGRASGRGDA</sequence>
<dbReference type="Proteomes" id="UP000069205">
    <property type="component" value="Chromosome"/>
</dbReference>